<feature type="domain" description="Histidine kinase" evidence="12">
    <location>
        <begin position="271"/>
        <end position="488"/>
    </location>
</feature>
<evidence type="ECO:0000256" key="2">
    <source>
        <dbReference type="ARBA" id="ARBA00004370"/>
    </source>
</evidence>
<dbReference type="InterPro" id="IPR013727">
    <property type="entry name" value="2CSK_N"/>
</dbReference>
<gene>
    <name evidence="14" type="ORF">ACFSW6_16870</name>
</gene>
<comment type="subcellular location">
    <subcellularLocation>
        <location evidence="2">Membrane</location>
    </subcellularLocation>
</comment>
<protein>
    <recommendedName>
        <fullName evidence="3">histidine kinase</fullName>
        <ecNumber evidence="3">2.7.13.3</ecNumber>
    </recommendedName>
</protein>
<keyword evidence="10 11" id="KW-0472">Membrane</keyword>
<comment type="catalytic activity">
    <reaction evidence="1">
        <text>ATP + protein L-histidine = ADP + protein N-phospho-L-histidine.</text>
        <dbReference type="EC" id="2.7.13.3"/>
    </reaction>
</comment>
<accession>A0ABW5US34</accession>
<dbReference type="InterPro" id="IPR005467">
    <property type="entry name" value="His_kinase_dom"/>
</dbReference>
<evidence type="ECO:0000256" key="5">
    <source>
        <dbReference type="ARBA" id="ARBA00022679"/>
    </source>
</evidence>
<dbReference type="Proteomes" id="UP001597463">
    <property type="component" value="Unassembled WGS sequence"/>
</dbReference>
<evidence type="ECO:0000259" key="12">
    <source>
        <dbReference type="PROSITE" id="PS50109"/>
    </source>
</evidence>
<dbReference type="SUPFAM" id="SSF47384">
    <property type="entry name" value="Homodimeric domain of signal transducing histidine kinase"/>
    <property type="match status" value="1"/>
</dbReference>
<dbReference type="EMBL" id="JBHUMV010000007">
    <property type="protein sequence ID" value="MFD2755743.1"/>
    <property type="molecule type" value="Genomic_DNA"/>
</dbReference>
<evidence type="ECO:0000256" key="3">
    <source>
        <dbReference type="ARBA" id="ARBA00012438"/>
    </source>
</evidence>
<dbReference type="InterPro" id="IPR036097">
    <property type="entry name" value="HisK_dim/P_sf"/>
</dbReference>
<dbReference type="PROSITE" id="PS50109">
    <property type="entry name" value="HIS_KIN"/>
    <property type="match status" value="1"/>
</dbReference>
<dbReference type="PANTHER" id="PTHR45436:SF1">
    <property type="entry name" value="SENSOR PROTEIN QSEC"/>
    <property type="match status" value="1"/>
</dbReference>
<name>A0ABW5US34_9BURK</name>
<organism evidence="14 15">
    <name type="scientific">Comamonas terrae</name>
    <dbReference type="NCBI Taxonomy" id="673548"/>
    <lineage>
        <taxon>Bacteria</taxon>
        <taxon>Pseudomonadati</taxon>
        <taxon>Pseudomonadota</taxon>
        <taxon>Betaproteobacteria</taxon>
        <taxon>Burkholderiales</taxon>
        <taxon>Comamonadaceae</taxon>
        <taxon>Comamonas</taxon>
    </lineage>
</organism>
<evidence type="ECO:0000256" key="7">
    <source>
        <dbReference type="ARBA" id="ARBA00022777"/>
    </source>
</evidence>
<dbReference type="PROSITE" id="PS50885">
    <property type="entry name" value="HAMP"/>
    <property type="match status" value="1"/>
</dbReference>
<keyword evidence="15" id="KW-1185">Reference proteome</keyword>
<evidence type="ECO:0000313" key="14">
    <source>
        <dbReference type="EMBL" id="MFD2755743.1"/>
    </source>
</evidence>
<dbReference type="InterPro" id="IPR003661">
    <property type="entry name" value="HisK_dim/P_dom"/>
</dbReference>
<evidence type="ECO:0000256" key="6">
    <source>
        <dbReference type="ARBA" id="ARBA00022692"/>
    </source>
</evidence>
<evidence type="ECO:0000256" key="1">
    <source>
        <dbReference type="ARBA" id="ARBA00000085"/>
    </source>
</evidence>
<keyword evidence="9" id="KW-0902">Two-component regulatory system</keyword>
<reference evidence="15" key="1">
    <citation type="journal article" date="2019" name="Int. J. Syst. Evol. Microbiol.">
        <title>The Global Catalogue of Microorganisms (GCM) 10K type strain sequencing project: providing services to taxonomists for standard genome sequencing and annotation.</title>
        <authorList>
            <consortium name="The Broad Institute Genomics Platform"/>
            <consortium name="The Broad Institute Genome Sequencing Center for Infectious Disease"/>
            <person name="Wu L."/>
            <person name="Ma J."/>
        </authorList>
    </citation>
    <scope>NUCLEOTIDE SEQUENCE [LARGE SCALE GENOMIC DNA]</scope>
    <source>
        <strain evidence="15">TISTR 1906</strain>
    </source>
</reference>
<comment type="caution">
    <text evidence="14">The sequence shown here is derived from an EMBL/GenBank/DDBJ whole genome shotgun (WGS) entry which is preliminary data.</text>
</comment>
<dbReference type="PANTHER" id="PTHR45436">
    <property type="entry name" value="SENSOR HISTIDINE KINASE YKOH"/>
    <property type="match status" value="1"/>
</dbReference>
<dbReference type="Gene3D" id="3.30.565.10">
    <property type="entry name" value="Histidine kinase-like ATPase, C-terminal domain"/>
    <property type="match status" value="1"/>
</dbReference>
<dbReference type="EC" id="2.7.13.3" evidence="3"/>
<dbReference type="RefSeq" id="WP_066483635.1">
    <property type="nucleotide sequence ID" value="NZ_BCNT01000025.1"/>
</dbReference>
<evidence type="ECO:0000313" key="15">
    <source>
        <dbReference type="Proteomes" id="UP001597463"/>
    </source>
</evidence>
<dbReference type="InterPro" id="IPR003660">
    <property type="entry name" value="HAMP_dom"/>
</dbReference>
<evidence type="ECO:0000259" key="13">
    <source>
        <dbReference type="PROSITE" id="PS50885"/>
    </source>
</evidence>
<evidence type="ECO:0000256" key="4">
    <source>
        <dbReference type="ARBA" id="ARBA00022553"/>
    </source>
</evidence>
<dbReference type="Pfam" id="PF00512">
    <property type="entry name" value="HisKA"/>
    <property type="match status" value="1"/>
</dbReference>
<dbReference type="InterPro" id="IPR050428">
    <property type="entry name" value="TCS_sensor_his_kinase"/>
</dbReference>
<dbReference type="SMART" id="SM00388">
    <property type="entry name" value="HisKA"/>
    <property type="match status" value="1"/>
</dbReference>
<dbReference type="PRINTS" id="PR00344">
    <property type="entry name" value="BCTRLSENSOR"/>
</dbReference>
<keyword evidence="6 11" id="KW-0812">Transmembrane</keyword>
<dbReference type="Gene3D" id="1.10.287.130">
    <property type="match status" value="1"/>
</dbReference>
<keyword evidence="7 14" id="KW-0418">Kinase</keyword>
<proteinExistence type="predicted"/>
<keyword evidence="8 11" id="KW-1133">Transmembrane helix</keyword>
<evidence type="ECO:0000256" key="11">
    <source>
        <dbReference type="SAM" id="Phobius"/>
    </source>
</evidence>
<evidence type="ECO:0000256" key="9">
    <source>
        <dbReference type="ARBA" id="ARBA00023012"/>
    </source>
</evidence>
<dbReference type="SUPFAM" id="SSF55874">
    <property type="entry name" value="ATPase domain of HSP90 chaperone/DNA topoisomerase II/histidine kinase"/>
    <property type="match status" value="1"/>
</dbReference>
<dbReference type="InterPro" id="IPR036890">
    <property type="entry name" value="HATPase_C_sf"/>
</dbReference>
<dbReference type="CDD" id="cd00082">
    <property type="entry name" value="HisKA"/>
    <property type="match status" value="1"/>
</dbReference>
<keyword evidence="4" id="KW-0597">Phosphoprotein</keyword>
<keyword evidence="5 14" id="KW-0808">Transferase</keyword>
<sequence>MTRLGDPGDASSAGRRRRTPWSLRRLLLTGILLPVILLIALNAWSLYQQTLATLHTAYDRTLLASAKSISEEIDVTGYDENARLRAIVPYSALETFEADNQSRMFYRVSTLDGELISGFDELPMWHGHIPQRPPYAALVDFYNDTFRGHPVRVAVLLQPVASSNGRGMAVIQVAETLELRETLALQILRDTLIRQALLVMVVALIVVIVVQRATQPVRQLSQSLHARSQGDLSPLDASQAPREVQPLLDATNQLMGRLRRLLDNQKRFVRDASHQLRTPLAVLKAQVQSAQRGDIPPMQALEEIGTTVDRATRVANQMLALAKVEQLRQEDSNAPQPTPPVLLDEIVRDIALELSPLIAEHDMDFAIDTRPCPVPAHEWMLRELTRNLLHNAIRHTPPRGQLQIHVQAQGPDAMLSIRDSGSGIDQELAQRLFQPFSAGNARSGSGLGLAICQEIVQTLGGRIALSNLHDVDGQVRGLQALVRLPMFPVEKTSEAAAPNDLA</sequence>
<dbReference type="InterPro" id="IPR003594">
    <property type="entry name" value="HATPase_dom"/>
</dbReference>
<feature type="domain" description="HAMP" evidence="13">
    <location>
        <begin position="211"/>
        <end position="263"/>
    </location>
</feature>
<feature type="transmembrane region" description="Helical" evidence="11">
    <location>
        <begin position="26"/>
        <end position="47"/>
    </location>
</feature>
<dbReference type="GO" id="GO:0004673">
    <property type="term" value="F:protein histidine kinase activity"/>
    <property type="evidence" value="ECO:0007669"/>
    <property type="project" value="UniProtKB-EC"/>
</dbReference>
<evidence type="ECO:0000256" key="8">
    <source>
        <dbReference type="ARBA" id="ARBA00022989"/>
    </source>
</evidence>
<dbReference type="InterPro" id="IPR004358">
    <property type="entry name" value="Sig_transdc_His_kin-like_C"/>
</dbReference>
<dbReference type="SMART" id="SM00387">
    <property type="entry name" value="HATPase_c"/>
    <property type="match status" value="1"/>
</dbReference>
<evidence type="ECO:0000256" key="10">
    <source>
        <dbReference type="ARBA" id="ARBA00023136"/>
    </source>
</evidence>
<dbReference type="Pfam" id="PF02518">
    <property type="entry name" value="HATPase_c"/>
    <property type="match status" value="1"/>
</dbReference>
<dbReference type="Pfam" id="PF08521">
    <property type="entry name" value="2CSK_N"/>
    <property type="match status" value="1"/>
</dbReference>